<dbReference type="EC" id="6.3.3.2" evidence="5"/>
<dbReference type="PANTHER" id="PTHR23407:SF1">
    <property type="entry name" value="5-FORMYLTETRAHYDROFOLATE CYCLO-LIGASE"/>
    <property type="match status" value="1"/>
</dbReference>
<keyword evidence="7" id="KW-1185">Reference proteome</keyword>
<dbReference type="GO" id="GO:0030272">
    <property type="term" value="F:5-formyltetrahydrofolate cyclo-ligase activity"/>
    <property type="evidence" value="ECO:0007669"/>
    <property type="project" value="UniProtKB-EC"/>
</dbReference>
<keyword evidence="5" id="KW-0479">Metal-binding</keyword>
<accession>A0A316G6P8</accession>
<dbReference type="OrthoDB" id="9801938at2"/>
<evidence type="ECO:0000313" key="7">
    <source>
        <dbReference type="Proteomes" id="UP000245390"/>
    </source>
</evidence>
<feature type="binding site" evidence="4">
    <location>
        <begin position="159"/>
        <end position="167"/>
    </location>
    <ligand>
        <name>ATP</name>
        <dbReference type="ChEBI" id="CHEBI:30616"/>
    </ligand>
</feature>
<comment type="caution">
    <text evidence="6">The sequence shown here is derived from an EMBL/GenBank/DDBJ whole genome shotgun (WGS) entry which is preliminary data.</text>
</comment>
<dbReference type="KEGG" id="salo:EF888_21045"/>
<comment type="cofactor">
    <cofactor evidence="5">
        <name>Mg(2+)</name>
        <dbReference type="ChEBI" id="CHEBI:18420"/>
    </cofactor>
</comment>
<keyword evidence="2 4" id="KW-0547">Nucleotide-binding</keyword>
<dbReference type="GO" id="GO:0009396">
    <property type="term" value="P:folic acid-containing compound biosynthetic process"/>
    <property type="evidence" value="ECO:0007669"/>
    <property type="project" value="TreeGrafter"/>
</dbReference>
<dbReference type="Gene3D" id="3.40.50.10420">
    <property type="entry name" value="NagB/RpiA/CoA transferase-like"/>
    <property type="match status" value="1"/>
</dbReference>
<dbReference type="InterPro" id="IPR037171">
    <property type="entry name" value="NagB/RpiA_transferase-like"/>
</dbReference>
<gene>
    <name evidence="6" type="ORF">C8D95_104150</name>
</gene>
<proteinExistence type="inferred from homology"/>
<dbReference type="Pfam" id="PF01812">
    <property type="entry name" value="5-FTHF_cyc-lig"/>
    <property type="match status" value="1"/>
</dbReference>
<dbReference type="GO" id="GO:0005524">
    <property type="term" value="F:ATP binding"/>
    <property type="evidence" value="ECO:0007669"/>
    <property type="project" value="UniProtKB-KW"/>
</dbReference>
<feature type="binding site" evidence="4">
    <location>
        <position position="85"/>
    </location>
    <ligand>
        <name>substrate</name>
    </ligand>
</feature>
<dbReference type="EMBL" id="QGGV01000004">
    <property type="protein sequence ID" value="PWK56478.1"/>
    <property type="molecule type" value="Genomic_DNA"/>
</dbReference>
<evidence type="ECO:0000256" key="1">
    <source>
        <dbReference type="ARBA" id="ARBA00010638"/>
    </source>
</evidence>
<comment type="catalytic activity">
    <reaction evidence="5">
        <text>(6S)-5-formyl-5,6,7,8-tetrahydrofolate + ATP = (6R)-5,10-methenyltetrahydrofolate + ADP + phosphate</text>
        <dbReference type="Rhea" id="RHEA:10488"/>
        <dbReference type="ChEBI" id="CHEBI:30616"/>
        <dbReference type="ChEBI" id="CHEBI:43474"/>
        <dbReference type="ChEBI" id="CHEBI:57455"/>
        <dbReference type="ChEBI" id="CHEBI:57457"/>
        <dbReference type="ChEBI" id="CHEBI:456216"/>
        <dbReference type="EC" id="6.3.3.2"/>
    </reaction>
</comment>
<name>A0A316G6P8_9RHOB</name>
<dbReference type="RefSeq" id="WP_109759169.1">
    <property type="nucleotide sequence ID" value="NZ_CP034588.1"/>
</dbReference>
<keyword evidence="3 4" id="KW-0067">ATP-binding</keyword>
<dbReference type="Proteomes" id="UP000245390">
    <property type="component" value="Unassembled WGS sequence"/>
</dbReference>
<evidence type="ECO:0000256" key="5">
    <source>
        <dbReference type="RuleBase" id="RU361279"/>
    </source>
</evidence>
<dbReference type="PIRSF" id="PIRSF006806">
    <property type="entry name" value="FTHF_cligase"/>
    <property type="match status" value="1"/>
</dbReference>
<sequence>MDDDTAGEEACLAHNLVAGQPVDSATARDVARFRKAERERLYEVRRSLRQTERAELTADLVKTLDSALSDVGGISIAVYWPIRGEPDLRGWMAKAHENGASVLLPVVVRKSAPLVFRKWSPGCAMERGFWNIPVPAGDDEATPQVVISPLVGVDEQGYRLGNGGGYYDRTLAALDPRPRILGVGFPGCRMKTIYPMPWDIPMDEVVLGD</sequence>
<evidence type="ECO:0000256" key="2">
    <source>
        <dbReference type="ARBA" id="ARBA00022741"/>
    </source>
</evidence>
<protein>
    <recommendedName>
        <fullName evidence="5">5-formyltetrahydrofolate cyclo-ligase</fullName>
        <ecNumber evidence="5">6.3.3.2</ecNumber>
    </recommendedName>
</protein>
<organism evidence="6 7">
    <name type="scientific">Silicimonas algicola</name>
    <dbReference type="NCBI Taxonomy" id="1826607"/>
    <lineage>
        <taxon>Bacteria</taxon>
        <taxon>Pseudomonadati</taxon>
        <taxon>Pseudomonadota</taxon>
        <taxon>Alphaproteobacteria</taxon>
        <taxon>Rhodobacterales</taxon>
        <taxon>Paracoccaceae</taxon>
    </lineage>
</organism>
<dbReference type="GO" id="GO:0035999">
    <property type="term" value="P:tetrahydrofolate interconversion"/>
    <property type="evidence" value="ECO:0007669"/>
    <property type="project" value="TreeGrafter"/>
</dbReference>
<evidence type="ECO:0000256" key="3">
    <source>
        <dbReference type="ARBA" id="ARBA00022840"/>
    </source>
</evidence>
<keyword evidence="5" id="KW-0460">Magnesium</keyword>
<dbReference type="AlphaFoldDB" id="A0A316G6P8"/>
<evidence type="ECO:0000256" key="4">
    <source>
        <dbReference type="PIRSR" id="PIRSR006806-1"/>
    </source>
</evidence>
<dbReference type="SUPFAM" id="SSF100950">
    <property type="entry name" value="NagB/RpiA/CoA transferase-like"/>
    <property type="match status" value="1"/>
</dbReference>
<dbReference type="PANTHER" id="PTHR23407">
    <property type="entry name" value="ATPASE INHIBITOR/5-FORMYLTETRAHYDROFOLATE CYCLO-LIGASE"/>
    <property type="match status" value="1"/>
</dbReference>
<evidence type="ECO:0000313" key="6">
    <source>
        <dbReference type="EMBL" id="PWK56478.1"/>
    </source>
</evidence>
<comment type="similarity">
    <text evidence="1 5">Belongs to the 5-formyltetrahydrofolate cyclo-ligase family.</text>
</comment>
<reference evidence="6 7" key="1">
    <citation type="submission" date="2018-05" db="EMBL/GenBank/DDBJ databases">
        <title>Genomic Encyclopedia of Type Strains, Phase IV (KMG-IV): sequencing the most valuable type-strain genomes for metagenomic binning, comparative biology and taxonomic classification.</title>
        <authorList>
            <person name="Goeker M."/>
        </authorList>
    </citation>
    <scope>NUCLEOTIDE SEQUENCE [LARGE SCALE GENOMIC DNA]</scope>
    <source>
        <strain evidence="6 7">DSM 103371</strain>
    </source>
</reference>
<dbReference type="InterPro" id="IPR024185">
    <property type="entry name" value="FTHF_cligase-like_sf"/>
</dbReference>
<dbReference type="GO" id="GO:0046872">
    <property type="term" value="F:metal ion binding"/>
    <property type="evidence" value="ECO:0007669"/>
    <property type="project" value="UniProtKB-KW"/>
</dbReference>
<keyword evidence="6" id="KW-0436">Ligase</keyword>
<dbReference type="NCBIfam" id="TIGR02727">
    <property type="entry name" value="MTHFS_bact"/>
    <property type="match status" value="1"/>
</dbReference>
<dbReference type="InterPro" id="IPR002698">
    <property type="entry name" value="FTHF_cligase"/>
</dbReference>